<comment type="caution">
    <text evidence="1">The sequence shown here is derived from an EMBL/GenBank/DDBJ whole genome shotgun (WGS) entry which is preliminary data.</text>
</comment>
<accession>A0A178J967</accession>
<sequence length="73" mass="8286">MSMLVKSEETVTTSKGKANLWVKNSKGLVFKFDRVAHVVKGCVDLDQMRPDEFLLAPGHIYRFDEELSNDELA</sequence>
<name>A0A178J967_9VIBR</name>
<dbReference type="AlphaFoldDB" id="A0A178J967"/>
<dbReference type="EMBL" id="LUAX01000007">
    <property type="protein sequence ID" value="OAM98078.1"/>
    <property type="molecule type" value="Genomic_DNA"/>
</dbReference>
<evidence type="ECO:0000313" key="2">
    <source>
        <dbReference type="Proteomes" id="UP000094761"/>
    </source>
</evidence>
<proteinExistence type="predicted"/>
<dbReference type="GeneID" id="78078287"/>
<gene>
    <name evidence="1" type="ORF">AZ468_21395</name>
</gene>
<organism evidence="1 2">
    <name type="scientific">Vibrio europaeus</name>
    <dbReference type="NCBI Taxonomy" id="300876"/>
    <lineage>
        <taxon>Bacteria</taxon>
        <taxon>Pseudomonadati</taxon>
        <taxon>Pseudomonadota</taxon>
        <taxon>Gammaproteobacteria</taxon>
        <taxon>Vibrionales</taxon>
        <taxon>Vibrionaceae</taxon>
        <taxon>Vibrio</taxon>
        <taxon>Vibrio oreintalis group</taxon>
    </lineage>
</organism>
<protein>
    <submittedName>
        <fullName evidence="1">Uncharacterized protein</fullName>
    </submittedName>
</protein>
<dbReference type="RefSeq" id="WP_069669233.1">
    <property type="nucleotide sequence ID" value="NZ_JAPFJR010000018.1"/>
</dbReference>
<dbReference type="Proteomes" id="UP000094761">
    <property type="component" value="Unassembled WGS sequence"/>
</dbReference>
<dbReference type="OrthoDB" id="9927006at2"/>
<evidence type="ECO:0000313" key="1">
    <source>
        <dbReference type="EMBL" id="OAM98078.1"/>
    </source>
</evidence>
<reference evidence="1 2" key="1">
    <citation type="submission" date="2016-03" db="EMBL/GenBank/DDBJ databases">
        <title>Draft genome sequence of the Vibrio tubiashii subs. europaeus.</title>
        <authorList>
            <person name="Spinard E."/>
            <person name="Dubert J."/>
            <person name="Nelson D.R."/>
            <person name="Barja J.L."/>
        </authorList>
    </citation>
    <scope>NUCLEOTIDE SEQUENCE [LARGE SCALE GENOMIC DNA]</scope>
    <source>
        <strain evidence="2">PP-638</strain>
    </source>
</reference>